<dbReference type="GeneID" id="42005515"/>
<evidence type="ECO:0000259" key="3">
    <source>
        <dbReference type="PROSITE" id="PS50086"/>
    </source>
</evidence>
<dbReference type="AlphaFoldDB" id="A0A507BSN8"/>
<dbReference type="Proteomes" id="UP000319731">
    <property type="component" value="Unassembled WGS sequence"/>
</dbReference>
<accession>A0A507BSN8</accession>
<feature type="region of interest" description="Disordered" evidence="2">
    <location>
        <begin position="204"/>
        <end position="223"/>
    </location>
</feature>
<dbReference type="RefSeq" id="XP_031023798.1">
    <property type="nucleotide sequence ID" value="XM_031170218.1"/>
</dbReference>
<name>A0A507BSN8_9FUNG</name>
<dbReference type="InterPro" id="IPR035969">
    <property type="entry name" value="Rab-GAP_TBC_sf"/>
</dbReference>
<dbReference type="PANTHER" id="PTHR22957">
    <property type="entry name" value="TBC1 DOMAIN FAMILY MEMBER GTPASE-ACTIVATING PROTEIN"/>
    <property type="match status" value="1"/>
</dbReference>
<protein>
    <recommendedName>
        <fullName evidence="3">Rab-GAP TBC domain-containing protein</fullName>
    </recommendedName>
</protein>
<dbReference type="InterPro" id="IPR000195">
    <property type="entry name" value="Rab-GAP-TBC_dom"/>
</dbReference>
<feature type="compositionally biased region" description="Basic and acidic residues" evidence="2">
    <location>
        <begin position="458"/>
        <end position="468"/>
    </location>
</feature>
<dbReference type="PROSITE" id="PS50086">
    <property type="entry name" value="TBC_RABGAP"/>
    <property type="match status" value="1"/>
</dbReference>
<keyword evidence="1" id="KW-0343">GTPase activation</keyword>
<feature type="domain" description="Rab-GAP TBC" evidence="3">
    <location>
        <begin position="19"/>
        <end position="297"/>
    </location>
</feature>
<reference evidence="4 5" key="1">
    <citation type="journal article" date="2019" name="Sci. Rep.">
        <title>Comparative genomics of chytrid fungi reveal insights into the obligate biotrophic and pathogenic lifestyle of Synchytrium endobioticum.</title>
        <authorList>
            <person name="van de Vossenberg B.T.L.H."/>
            <person name="Warris S."/>
            <person name="Nguyen H.D.T."/>
            <person name="van Gent-Pelzer M.P.E."/>
            <person name="Joly D.L."/>
            <person name="van de Geest H.C."/>
            <person name="Bonants P.J.M."/>
            <person name="Smith D.S."/>
            <person name="Levesque C.A."/>
            <person name="van der Lee T.A.J."/>
        </authorList>
    </citation>
    <scope>NUCLEOTIDE SEQUENCE [LARGE SCALE GENOMIC DNA]</scope>
    <source>
        <strain evidence="4 5">JEL517</strain>
    </source>
</reference>
<feature type="region of interest" description="Disordered" evidence="2">
    <location>
        <begin position="632"/>
        <end position="761"/>
    </location>
</feature>
<dbReference type="Pfam" id="PF00566">
    <property type="entry name" value="RabGAP-TBC"/>
    <property type="match status" value="2"/>
</dbReference>
<evidence type="ECO:0000256" key="1">
    <source>
        <dbReference type="ARBA" id="ARBA00022468"/>
    </source>
</evidence>
<evidence type="ECO:0000313" key="4">
    <source>
        <dbReference type="EMBL" id="TPX32620.1"/>
    </source>
</evidence>
<comment type="caution">
    <text evidence="4">The sequence shown here is derived from an EMBL/GenBank/DDBJ whole genome shotgun (WGS) entry which is preliminary data.</text>
</comment>
<dbReference type="Gene3D" id="1.10.8.270">
    <property type="entry name" value="putative rabgap domain of human tbc1 domain family member 14 like domains"/>
    <property type="match status" value="1"/>
</dbReference>
<feature type="region of interest" description="Disordered" evidence="2">
    <location>
        <begin position="357"/>
        <end position="508"/>
    </location>
</feature>
<dbReference type="EMBL" id="QEAO01000028">
    <property type="protein sequence ID" value="TPX32620.1"/>
    <property type="molecule type" value="Genomic_DNA"/>
</dbReference>
<dbReference type="SMART" id="SM00164">
    <property type="entry name" value="TBC"/>
    <property type="match status" value="1"/>
</dbReference>
<sequence>MDAWRTAELEVLQAGALTGRVNQSRSLYWKIFLGFLPCRNVDAWPNLHSHERTQYDQLRSKYIFDPATAAQGARDWSLNNPLSLDEESPWKQYFEDVELQKVIRQDVERTFPDQAFFRAETVQNMMTDILFIWCKLNPDVSYRQGMHEILAPVLMVVHQDRLVEYDSDPIKLAVFSPVHVEHDSWVLFDRIMKSAKIWYDTGEDGDPRRVSSNSRMSSSKYSDRTSAQARKVIPVVAVCKRIQGDLLRATDFDLCFHLERVGVEPQLYGIRWLRLLFGREFPFSELLVLWDGIFADGPSLGLAEWICVALLVAARREVLGQDFSMVLHKLMRPPSSDNSNVSAVFFLNSARTLRTRYTQTRPVTTSNESPRRSSATTSNSNIPSSPSAIDSDVGNNNTGNLTPSQPKRRAGPAPWATPIQGTPNSINLKPPTLNGATPTAGTSTLTTPASSSSSLSETSKEASSDKSPKPPTAADTVINSTPIASNVAAGADTKPVEPPTSITARPNGFLADEARARERLAQLEREREVIEQRDSKLIWNLKEHVATLTSSLLGQSATPEVLDALQGLRSVIADLGGDPFAVNDPVSTDFVNRSVVETQHGDDSPKIPAKPVKYHTKTSTEEIVDAIDDFLSSADTPSTRSTSPSKSELRSSPSMPSNASPSMPYATSLNPDSLPPLAPSTIPIQPHDDTWASEKPLLGKMSTPNITADIPSGIEQDPWGSPQSNSNSPAVEAMMKGLSRMSPSRSTARNNHEDEDDDPNDVQRMFAMTREYPHTNRSSLVRTPSPTSKFFDSVLSTVSTAVSNGVSSATAGINALTQAVENSNMKARDPFGVGTVGGSETRRTLQPTERGPL</sequence>
<dbReference type="FunFam" id="1.10.8.270:FF:000031">
    <property type="entry name" value="TBC1 domain family member 5"/>
    <property type="match status" value="1"/>
</dbReference>
<feature type="compositionally biased region" description="Low complexity" evidence="2">
    <location>
        <begin position="210"/>
        <end position="223"/>
    </location>
</feature>
<gene>
    <name evidence="4" type="ORF">SmJEL517_g04290</name>
</gene>
<evidence type="ECO:0000313" key="5">
    <source>
        <dbReference type="Proteomes" id="UP000319731"/>
    </source>
</evidence>
<keyword evidence="5" id="KW-1185">Reference proteome</keyword>
<dbReference type="PANTHER" id="PTHR22957:SF337">
    <property type="entry name" value="TBC1 DOMAIN FAMILY MEMBER 5"/>
    <property type="match status" value="1"/>
</dbReference>
<dbReference type="Gene3D" id="1.10.472.80">
    <property type="entry name" value="Ypt/Rab-GAP domain of gyp1p, domain 3"/>
    <property type="match status" value="1"/>
</dbReference>
<dbReference type="FunFam" id="1.10.472.80:FF:000038">
    <property type="entry name" value="TBC1 domain family member 5"/>
    <property type="match status" value="1"/>
</dbReference>
<proteinExistence type="predicted"/>
<dbReference type="OrthoDB" id="27140at2759"/>
<organism evidence="4 5">
    <name type="scientific">Synchytrium microbalum</name>
    <dbReference type="NCBI Taxonomy" id="1806994"/>
    <lineage>
        <taxon>Eukaryota</taxon>
        <taxon>Fungi</taxon>
        <taxon>Fungi incertae sedis</taxon>
        <taxon>Chytridiomycota</taxon>
        <taxon>Chytridiomycota incertae sedis</taxon>
        <taxon>Chytridiomycetes</taxon>
        <taxon>Synchytriales</taxon>
        <taxon>Synchytriaceae</taxon>
        <taxon>Synchytrium</taxon>
    </lineage>
</organism>
<evidence type="ECO:0000256" key="2">
    <source>
        <dbReference type="SAM" id="MobiDB-lite"/>
    </source>
</evidence>
<feature type="compositionally biased region" description="Low complexity" evidence="2">
    <location>
        <begin position="435"/>
        <end position="457"/>
    </location>
</feature>
<dbReference type="SUPFAM" id="SSF47923">
    <property type="entry name" value="Ypt/Rab-GAP domain of gyp1p"/>
    <property type="match status" value="2"/>
</dbReference>
<feature type="compositionally biased region" description="Polar residues" evidence="2">
    <location>
        <begin position="393"/>
        <end position="405"/>
    </location>
</feature>
<feature type="region of interest" description="Disordered" evidence="2">
    <location>
        <begin position="827"/>
        <end position="853"/>
    </location>
</feature>
<feature type="compositionally biased region" description="Low complexity" evidence="2">
    <location>
        <begin position="632"/>
        <end position="664"/>
    </location>
</feature>
<feature type="compositionally biased region" description="Low complexity" evidence="2">
    <location>
        <begin position="373"/>
        <end position="392"/>
    </location>
</feature>
<dbReference type="GO" id="GO:0005096">
    <property type="term" value="F:GTPase activator activity"/>
    <property type="evidence" value="ECO:0007669"/>
    <property type="project" value="UniProtKB-KW"/>
</dbReference>
<feature type="compositionally biased region" description="Polar residues" evidence="2">
    <location>
        <begin position="357"/>
        <end position="368"/>
    </location>
</feature>
<dbReference type="STRING" id="1806994.A0A507BSN8"/>